<dbReference type="RefSeq" id="WP_189404141.1">
    <property type="nucleotide sequence ID" value="NZ_BMXP01000002.1"/>
</dbReference>
<accession>A0A918JI39</accession>
<evidence type="ECO:0000256" key="3">
    <source>
        <dbReference type="PROSITE-ProRule" id="PRU01248"/>
    </source>
</evidence>
<proteinExistence type="predicted"/>
<gene>
    <name evidence="5" type="ORF">GCM10007391_10710</name>
</gene>
<dbReference type="SUPFAM" id="SSF56349">
    <property type="entry name" value="DNA breaking-rejoining enzymes"/>
    <property type="match status" value="1"/>
</dbReference>
<organism evidence="5 6">
    <name type="scientific">Alteromonas halophila</name>
    <dbReference type="NCBI Taxonomy" id="516698"/>
    <lineage>
        <taxon>Bacteria</taxon>
        <taxon>Pseudomonadati</taxon>
        <taxon>Pseudomonadota</taxon>
        <taxon>Gammaproteobacteria</taxon>
        <taxon>Alteromonadales</taxon>
        <taxon>Alteromonadaceae</taxon>
        <taxon>Alteromonas/Salinimonas group</taxon>
        <taxon>Alteromonas</taxon>
    </lineage>
</organism>
<keyword evidence="6" id="KW-1185">Reference proteome</keyword>
<dbReference type="InterPro" id="IPR010998">
    <property type="entry name" value="Integrase_recombinase_N"/>
</dbReference>
<dbReference type="InterPro" id="IPR011010">
    <property type="entry name" value="DNA_brk_join_enz"/>
</dbReference>
<keyword evidence="2 3" id="KW-0238">DNA-binding</keyword>
<dbReference type="Gene3D" id="1.10.150.130">
    <property type="match status" value="1"/>
</dbReference>
<keyword evidence="1" id="KW-0229">DNA integration</keyword>
<name>A0A918JI39_9ALTE</name>
<dbReference type="InterPro" id="IPR044068">
    <property type="entry name" value="CB"/>
</dbReference>
<protein>
    <recommendedName>
        <fullName evidence="4">Core-binding (CB) domain-containing protein</fullName>
    </recommendedName>
</protein>
<reference evidence="5" key="1">
    <citation type="journal article" date="2014" name="Int. J. Syst. Evol. Microbiol.">
        <title>Complete genome sequence of Corynebacterium casei LMG S-19264T (=DSM 44701T), isolated from a smear-ripened cheese.</title>
        <authorList>
            <consortium name="US DOE Joint Genome Institute (JGI-PGF)"/>
            <person name="Walter F."/>
            <person name="Albersmeier A."/>
            <person name="Kalinowski J."/>
            <person name="Ruckert C."/>
        </authorList>
    </citation>
    <scope>NUCLEOTIDE SEQUENCE</scope>
    <source>
        <strain evidence="5">KCTC 22164</strain>
    </source>
</reference>
<evidence type="ECO:0000313" key="6">
    <source>
        <dbReference type="Proteomes" id="UP000631300"/>
    </source>
</evidence>
<evidence type="ECO:0000256" key="2">
    <source>
        <dbReference type="ARBA" id="ARBA00023125"/>
    </source>
</evidence>
<feature type="domain" description="Core-binding (CB)" evidence="4">
    <location>
        <begin position="1"/>
        <end position="83"/>
    </location>
</feature>
<dbReference type="InterPro" id="IPR004107">
    <property type="entry name" value="Integrase_SAM-like_N"/>
</dbReference>
<evidence type="ECO:0000259" key="4">
    <source>
        <dbReference type="PROSITE" id="PS51900"/>
    </source>
</evidence>
<dbReference type="EMBL" id="BMXP01000002">
    <property type="protein sequence ID" value="GGW79755.1"/>
    <property type="molecule type" value="Genomic_DNA"/>
</dbReference>
<dbReference type="Proteomes" id="UP000631300">
    <property type="component" value="Unassembled WGS sequence"/>
</dbReference>
<dbReference type="GO" id="GO:0015074">
    <property type="term" value="P:DNA integration"/>
    <property type="evidence" value="ECO:0007669"/>
    <property type="project" value="UniProtKB-KW"/>
</dbReference>
<dbReference type="PROSITE" id="PS51900">
    <property type="entry name" value="CB"/>
    <property type="match status" value="1"/>
</dbReference>
<reference evidence="5" key="2">
    <citation type="submission" date="2020-09" db="EMBL/GenBank/DDBJ databases">
        <authorList>
            <person name="Sun Q."/>
            <person name="Kim S."/>
        </authorList>
    </citation>
    <scope>NUCLEOTIDE SEQUENCE</scope>
    <source>
        <strain evidence="5">KCTC 22164</strain>
    </source>
</reference>
<dbReference type="GO" id="GO:0003677">
    <property type="term" value="F:DNA binding"/>
    <property type="evidence" value="ECO:0007669"/>
    <property type="project" value="UniProtKB-UniRule"/>
</dbReference>
<sequence length="141" mass="16206">MKSAFLLSLYEFMLQKRYAKRTIQTYLSWIADFIRFHQYSHPDKLNVTHVEAYLTHLAVKRKTAASTQATALNALVFLYGKYLEKPLPEDMNFLNSGRERKLPVVLTQQEVKALLARVSQQHYLLQQGAHGVVSPLSSLLI</sequence>
<comment type="caution">
    <text evidence="5">The sequence shown here is derived from an EMBL/GenBank/DDBJ whole genome shotgun (WGS) entry which is preliminary data.</text>
</comment>
<evidence type="ECO:0000313" key="5">
    <source>
        <dbReference type="EMBL" id="GGW79755.1"/>
    </source>
</evidence>
<dbReference type="AlphaFoldDB" id="A0A918JI39"/>
<evidence type="ECO:0000256" key="1">
    <source>
        <dbReference type="ARBA" id="ARBA00022908"/>
    </source>
</evidence>
<dbReference type="Pfam" id="PF13495">
    <property type="entry name" value="Phage_int_SAM_4"/>
    <property type="match status" value="1"/>
</dbReference>